<evidence type="ECO:0000256" key="1">
    <source>
        <dbReference type="SAM" id="Phobius"/>
    </source>
</evidence>
<keyword evidence="3" id="KW-1185">Reference proteome</keyword>
<dbReference type="AlphaFoldDB" id="R0JM00"/>
<protein>
    <submittedName>
        <fullName evidence="2">Uncharacterized protein</fullName>
    </submittedName>
</protein>
<dbReference type="Proteomes" id="UP000296049">
    <property type="component" value="Unassembled WGS sequence"/>
</dbReference>
<keyword evidence="1" id="KW-0472">Membrane</keyword>
<name>R0JM00_ANAPL</name>
<gene>
    <name evidence="2" type="ORF">Anapl_15573</name>
</gene>
<keyword evidence="1" id="KW-0812">Transmembrane</keyword>
<accession>R0JM00</accession>
<evidence type="ECO:0000313" key="3">
    <source>
        <dbReference type="Proteomes" id="UP000296049"/>
    </source>
</evidence>
<feature type="transmembrane region" description="Helical" evidence="1">
    <location>
        <begin position="83"/>
        <end position="105"/>
    </location>
</feature>
<reference evidence="3" key="1">
    <citation type="journal article" date="2013" name="Nat. Genet.">
        <title>The duck genome and transcriptome provide insight into an avian influenza virus reservoir species.</title>
        <authorList>
            <person name="Huang Y."/>
            <person name="Li Y."/>
            <person name="Burt D.W."/>
            <person name="Chen H."/>
            <person name="Zhang Y."/>
            <person name="Qian W."/>
            <person name="Kim H."/>
            <person name="Gan S."/>
            <person name="Zhao Y."/>
            <person name="Li J."/>
            <person name="Yi K."/>
            <person name="Feng H."/>
            <person name="Zhu P."/>
            <person name="Li B."/>
            <person name="Liu Q."/>
            <person name="Fairley S."/>
            <person name="Magor K.E."/>
            <person name="Du Z."/>
            <person name="Hu X."/>
            <person name="Goodman L."/>
            <person name="Tafer H."/>
            <person name="Vignal A."/>
            <person name="Lee T."/>
            <person name="Kim K.W."/>
            <person name="Sheng Z."/>
            <person name="An Y."/>
            <person name="Searle S."/>
            <person name="Herrero J."/>
            <person name="Groenen M.A."/>
            <person name="Crooijmans R.P."/>
            <person name="Faraut T."/>
            <person name="Cai Q."/>
            <person name="Webster R.G."/>
            <person name="Aldridge J.R."/>
            <person name="Warren W.C."/>
            <person name="Bartschat S."/>
            <person name="Kehr S."/>
            <person name="Marz M."/>
            <person name="Stadler P.F."/>
            <person name="Smith J."/>
            <person name="Kraus R.H."/>
            <person name="Zhao Y."/>
            <person name="Ren L."/>
            <person name="Fei J."/>
            <person name="Morisson M."/>
            <person name="Kaiser P."/>
            <person name="Griffin D.K."/>
            <person name="Rao M."/>
            <person name="Pitel F."/>
            <person name="Wang J."/>
            <person name="Li N."/>
        </authorList>
    </citation>
    <scope>NUCLEOTIDE SEQUENCE [LARGE SCALE GENOMIC DNA]</scope>
</reference>
<sequence length="296" mass="32067">MLFPSAFLRPSSTQCSSEKSGSSAEVYFRRGAFKSEISSVWSWGQHPQSSAKEQRRAWGGRPDFHAAVFASCKVLFGKNLGTLVATGLLIVAAVLCSPIVVWKIFQCRSQGSMEEKHGLFRFVSCVYLQCACSLEVVQKAVRALGDHCGGHSDATVLSWLCSKQGQHQCGQPSDPYCTHLILVWHSLELFLPSTAVPLLSHFPDSGTRTVGLLFLAAACVLLGVPPLPCRWEHSEACGISRPPGLQKRVNAASCRVLHSIGSWKEVGCSIPIPFTGSTVKCCILETDPAPKQAQIP</sequence>
<evidence type="ECO:0000313" key="2">
    <source>
        <dbReference type="EMBL" id="EOA98141.1"/>
    </source>
</evidence>
<proteinExistence type="predicted"/>
<organism evidence="2 3">
    <name type="scientific">Anas platyrhynchos</name>
    <name type="common">Mallard</name>
    <name type="synonym">Anas boschas</name>
    <dbReference type="NCBI Taxonomy" id="8839"/>
    <lineage>
        <taxon>Eukaryota</taxon>
        <taxon>Metazoa</taxon>
        <taxon>Chordata</taxon>
        <taxon>Craniata</taxon>
        <taxon>Vertebrata</taxon>
        <taxon>Euteleostomi</taxon>
        <taxon>Archelosauria</taxon>
        <taxon>Archosauria</taxon>
        <taxon>Dinosauria</taxon>
        <taxon>Saurischia</taxon>
        <taxon>Theropoda</taxon>
        <taxon>Coelurosauria</taxon>
        <taxon>Aves</taxon>
        <taxon>Neognathae</taxon>
        <taxon>Galloanserae</taxon>
        <taxon>Anseriformes</taxon>
        <taxon>Anatidae</taxon>
        <taxon>Anatinae</taxon>
        <taxon>Anas</taxon>
    </lineage>
</organism>
<keyword evidence="1" id="KW-1133">Transmembrane helix</keyword>
<dbReference type="EMBL" id="KB743545">
    <property type="protein sequence ID" value="EOA98141.1"/>
    <property type="molecule type" value="Genomic_DNA"/>
</dbReference>